<dbReference type="InterPro" id="IPR051634">
    <property type="entry name" value="Extended_Synaptotagmin"/>
</dbReference>
<sequence>MADLVEKLTASGGTESAGFLNDIIEQLWPNINVAGCRMVKEIVEPIFASTLPGPLATLRFIKVDLGHVPMRVSEVDVHKVDNGGIKLDMNVTWEGRSDIDLDGKMVPKMMGAAQVAFINAPELKLNFTDAADFADWALVDKAIRKVILNTICSMAVLPNRYLVKIDSNNDYFKTYLPYLGALRLTVERATGIVGPEKTGAKKLFAKIVKDVPDCYCKVSIGAEKEWRTSIKKNDTDPEWNETHDFLVADYDQQILIDVQDDDLGGDDDIGIATTTVKNILLSGGSQELPLTHKGESTDANVVVHARFYNFVDDAGAITSTESENEGQIVGLATVLIASALGLQGQHDELNPSVQVTWGAYEFRTAAKSYSPGTDIFNPSFDQAFRIPVTTDLLSDPGSFKIALLNKNDETGSIEIPFEDVLQSPGLVKEESFDVGYGATVRASISLRGLQPSR</sequence>
<dbReference type="Proteomes" id="UP000012174">
    <property type="component" value="Unassembled WGS sequence"/>
</dbReference>
<proteinExistence type="predicted"/>
<protein>
    <submittedName>
        <fullName evidence="4">Putative c2 domain-containing protein</fullName>
    </submittedName>
</protein>
<dbReference type="STRING" id="1287681.M7SP64"/>
<reference evidence="5" key="1">
    <citation type="journal article" date="2013" name="Genome Announc.">
        <title>Draft genome sequence of the grapevine dieback fungus Eutypa lata UCR-EL1.</title>
        <authorList>
            <person name="Blanco-Ulate B."/>
            <person name="Rolshausen P.E."/>
            <person name="Cantu D."/>
        </authorList>
    </citation>
    <scope>NUCLEOTIDE SEQUENCE [LARGE SCALE GENOMIC DNA]</scope>
    <source>
        <strain evidence="5">UCR-EL1</strain>
    </source>
</reference>
<evidence type="ECO:0000313" key="4">
    <source>
        <dbReference type="EMBL" id="EMR68199.1"/>
    </source>
</evidence>
<dbReference type="Pfam" id="PF17047">
    <property type="entry name" value="SMP_LBD"/>
    <property type="match status" value="1"/>
</dbReference>
<keyword evidence="2" id="KW-0472">Membrane</keyword>
<dbReference type="HOGENOM" id="CLU_048762_0_0_1"/>
<dbReference type="PANTHER" id="PTHR45761:SF1">
    <property type="entry name" value="EXTENDED SYNAPTOTAGMIN-LIKE PROTEIN 2, ISOFORM C"/>
    <property type="match status" value="1"/>
</dbReference>
<dbReference type="CDD" id="cd00030">
    <property type="entry name" value="C2"/>
    <property type="match status" value="1"/>
</dbReference>
<dbReference type="SUPFAM" id="SSF49562">
    <property type="entry name" value="C2 domain (Calcium/lipid-binding domain, CaLB)"/>
    <property type="match status" value="2"/>
</dbReference>
<feature type="domain" description="C2" evidence="3">
    <location>
        <begin position="161"/>
        <end position="290"/>
    </location>
</feature>
<organism evidence="4 5">
    <name type="scientific">Eutypa lata (strain UCR-EL1)</name>
    <name type="common">Grapevine dieback disease fungus</name>
    <name type="synonym">Eutypa armeniacae</name>
    <dbReference type="NCBI Taxonomy" id="1287681"/>
    <lineage>
        <taxon>Eukaryota</taxon>
        <taxon>Fungi</taxon>
        <taxon>Dikarya</taxon>
        <taxon>Ascomycota</taxon>
        <taxon>Pezizomycotina</taxon>
        <taxon>Sordariomycetes</taxon>
        <taxon>Xylariomycetidae</taxon>
        <taxon>Xylariales</taxon>
        <taxon>Diatrypaceae</taxon>
        <taxon>Eutypa</taxon>
    </lineage>
</organism>
<evidence type="ECO:0000259" key="3">
    <source>
        <dbReference type="PROSITE" id="PS50004"/>
    </source>
</evidence>
<keyword evidence="5" id="KW-1185">Reference proteome</keyword>
<dbReference type="InterPro" id="IPR035892">
    <property type="entry name" value="C2_domain_sf"/>
</dbReference>
<dbReference type="OMA" id="DIPDCYC"/>
<dbReference type="OrthoDB" id="1029639at2759"/>
<dbReference type="Pfam" id="PF00168">
    <property type="entry name" value="C2"/>
    <property type="match status" value="2"/>
</dbReference>
<dbReference type="KEGG" id="ela:UCREL1_4798"/>
<dbReference type="InterPro" id="IPR000008">
    <property type="entry name" value="C2_dom"/>
</dbReference>
<keyword evidence="1" id="KW-0812">Transmembrane</keyword>
<dbReference type="CDD" id="cd21670">
    <property type="entry name" value="SMP_ESyt"/>
    <property type="match status" value="1"/>
</dbReference>
<accession>M7SP64</accession>
<dbReference type="SMART" id="SM00239">
    <property type="entry name" value="C2"/>
    <property type="match status" value="2"/>
</dbReference>
<dbReference type="Gene3D" id="2.60.40.150">
    <property type="entry name" value="C2 domain"/>
    <property type="match status" value="2"/>
</dbReference>
<dbReference type="eggNOG" id="KOG1012">
    <property type="taxonomic scope" value="Eukaryota"/>
</dbReference>
<name>M7SP64_EUTLA</name>
<keyword evidence="2" id="KW-1133">Transmembrane helix</keyword>
<dbReference type="EMBL" id="KB706291">
    <property type="protein sequence ID" value="EMR68199.1"/>
    <property type="molecule type" value="Genomic_DNA"/>
</dbReference>
<evidence type="ECO:0000256" key="1">
    <source>
        <dbReference type="ARBA" id="ARBA00022692"/>
    </source>
</evidence>
<gene>
    <name evidence="4" type="ORF">UCREL1_4798</name>
</gene>
<evidence type="ECO:0000256" key="2">
    <source>
        <dbReference type="ARBA" id="ARBA00022989"/>
    </source>
</evidence>
<dbReference type="GO" id="GO:0005737">
    <property type="term" value="C:cytoplasm"/>
    <property type="evidence" value="ECO:0007669"/>
    <property type="project" value="UniProtKB-ARBA"/>
</dbReference>
<dbReference type="AlphaFoldDB" id="M7SP64"/>
<dbReference type="InterPro" id="IPR039010">
    <property type="entry name" value="Synaptotagmin_SMP"/>
</dbReference>
<dbReference type="PANTHER" id="PTHR45761">
    <property type="entry name" value="EXTENDED SYNAPTOTAGMIN-LIKE PROTEIN 2, ISOFORM C"/>
    <property type="match status" value="1"/>
</dbReference>
<evidence type="ECO:0000313" key="5">
    <source>
        <dbReference type="Proteomes" id="UP000012174"/>
    </source>
</evidence>
<dbReference type="PROSITE" id="PS50004">
    <property type="entry name" value="C2"/>
    <property type="match status" value="1"/>
</dbReference>